<keyword evidence="2" id="KW-0812">Transmembrane</keyword>
<organism evidence="3 4">
    <name type="scientific">Peltaster fructicola</name>
    <dbReference type="NCBI Taxonomy" id="286661"/>
    <lineage>
        <taxon>Eukaryota</taxon>
        <taxon>Fungi</taxon>
        <taxon>Dikarya</taxon>
        <taxon>Ascomycota</taxon>
        <taxon>Pezizomycotina</taxon>
        <taxon>Dothideomycetes</taxon>
        <taxon>Dothideomycetes incertae sedis</taxon>
        <taxon>Peltaster</taxon>
    </lineage>
</organism>
<dbReference type="AlphaFoldDB" id="A0A6H0XJF1"/>
<dbReference type="Proteomes" id="UP000503462">
    <property type="component" value="Chromosome 1"/>
</dbReference>
<feature type="compositionally biased region" description="Low complexity" evidence="1">
    <location>
        <begin position="55"/>
        <end position="65"/>
    </location>
</feature>
<sequence length="523" mass="59689">MRPNSSIRFYAFTAAVFLIVVGVGITFRSSFPQPGEVIEGFKSFRPLHDNHDQAQHQPPQAPEESPLIHAPAPVTTAHAQVKASPADKLSTSSTLSTAPWSPTQYDEVPLPDLDKWPGPGPDGLYGDLTDLISEEFHRYSNEDQKKRHLNITSKMTSHKKFMKIDWLGDHEGYNPSLIPHPSKENTWIVIAQRDKHNDDNTHHSQELLCEATFVDDMIRCTRSPLMLPIASTTSNYCDEAMGWFNTNMGPHDARLYHGRDRPYVMYNQQSAYSCVGQWLQDARRLVDYDGNITDRTENFFQPINLQKVGGKYGMVEKNWYLFWDNKGEVYIHHNLSPRRLFGKLNPDGSVGRDLSAASQTHDTACMARLMPKLRNTTWEYIHQASNALEITLCKRADADCTPTDDNTFIFHIFQTKTFYAHGQYEPYFILFKRTAPFELYAISKTPFWYFGRGTAFGKWRLEPKKPKDQSQMIFTTAMGWKQRGQTYGGFLDDELMISFGVEDKHSGVIDVTVGDLIADVAYC</sequence>
<dbReference type="InterPro" id="IPR023296">
    <property type="entry name" value="Glyco_hydro_beta-prop_sf"/>
</dbReference>
<keyword evidence="4" id="KW-1185">Reference proteome</keyword>
<accession>A0A6H0XJF1</accession>
<dbReference type="OrthoDB" id="2522565at2759"/>
<keyword evidence="2" id="KW-1133">Transmembrane helix</keyword>
<protein>
    <submittedName>
        <fullName evidence="3">Uncharacterized protein</fullName>
    </submittedName>
</protein>
<evidence type="ECO:0000313" key="3">
    <source>
        <dbReference type="EMBL" id="QIW94841.1"/>
    </source>
</evidence>
<dbReference type="EMBL" id="CP051139">
    <property type="protein sequence ID" value="QIW94841.1"/>
    <property type="molecule type" value="Genomic_DNA"/>
</dbReference>
<proteinExistence type="predicted"/>
<feature type="transmembrane region" description="Helical" evidence="2">
    <location>
        <begin position="7"/>
        <end position="27"/>
    </location>
</feature>
<evidence type="ECO:0000313" key="4">
    <source>
        <dbReference type="Proteomes" id="UP000503462"/>
    </source>
</evidence>
<gene>
    <name evidence="3" type="ORF">AMS68_000359</name>
</gene>
<name>A0A6H0XJF1_9PEZI</name>
<evidence type="ECO:0000256" key="2">
    <source>
        <dbReference type="SAM" id="Phobius"/>
    </source>
</evidence>
<feature type="compositionally biased region" description="Polar residues" evidence="1">
    <location>
        <begin position="89"/>
        <end position="104"/>
    </location>
</feature>
<dbReference type="Gene3D" id="2.115.10.20">
    <property type="entry name" value="Glycosyl hydrolase domain, family 43"/>
    <property type="match status" value="1"/>
</dbReference>
<keyword evidence="2" id="KW-0472">Membrane</keyword>
<evidence type="ECO:0000256" key="1">
    <source>
        <dbReference type="SAM" id="MobiDB-lite"/>
    </source>
</evidence>
<reference evidence="3 4" key="1">
    <citation type="journal article" date="2016" name="Sci. Rep.">
        <title>Peltaster fructicola genome reveals evolution from an invasive phytopathogen to an ectophytic parasite.</title>
        <authorList>
            <person name="Xu C."/>
            <person name="Chen H."/>
            <person name="Gleason M.L."/>
            <person name="Xu J.R."/>
            <person name="Liu H."/>
            <person name="Zhang R."/>
            <person name="Sun G."/>
        </authorList>
    </citation>
    <scope>NUCLEOTIDE SEQUENCE [LARGE SCALE GENOMIC DNA]</scope>
    <source>
        <strain evidence="3 4">LNHT1506</strain>
    </source>
</reference>
<feature type="region of interest" description="Disordered" evidence="1">
    <location>
        <begin position="47"/>
        <end position="119"/>
    </location>
</feature>